<dbReference type="RefSeq" id="WP_372561175.1">
    <property type="nucleotide sequence ID" value="NZ_JBGOSP010000001.1"/>
</dbReference>
<dbReference type="SUPFAM" id="SSF49785">
    <property type="entry name" value="Galactose-binding domain-like"/>
    <property type="match status" value="1"/>
</dbReference>
<evidence type="ECO:0000313" key="3">
    <source>
        <dbReference type="Proteomes" id="UP001571476"/>
    </source>
</evidence>
<dbReference type="Proteomes" id="UP001571476">
    <property type="component" value="Unassembled WGS sequence"/>
</dbReference>
<dbReference type="InterPro" id="IPR000421">
    <property type="entry name" value="FA58C"/>
</dbReference>
<accession>A0ABV4SA94</accession>
<keyword evidence="3" id="KW-1185">Reference proteome</keyword>
<name>A0ABV4SA94_9ACTN</name>
<organism evidence="2 3">
    <name type="scientific">Streptomyces aureus</name>
    <dbReference type="NCBI Taxonomy" id="193461"/>
    <lineage>
        <taxon>Bacteria</taxon>
        <taxon>Bacillati</taxon>
        <taxon>Actinomycetota</taxon>
        <taxon>Actinomycetes</taxon>
        <taxon>Kitasatosporales</taxon>
        <taxon>Streptomycetaceae</taxon>
        <taxon>Streptomyces</taxon>
    </lineage>
</organism>
<feature type="domain" description="F5/8 type C" evidence="1">
    <location>
        <begin position="1"/>
        <end position="67"/>
    </location>
</feature>
<dbReference type="Gene3D" id="2.60.120.260">
    <property type="entry name" value="Galactose-binding domain-like"/>
    <property type="match status" value="1"/>
</dbReference>
<reference evidence="2 3" key="1">
    <citation type="submission" date="2024-08" db="EMBL/GenBank/DDBJ databases">
        <title>Genome sequence of Streptomyces aureus CACIA-1.46HGO.</title>
        <authorList>
            <person name="Evangelista-Martinez Z."/>
        </authorList>
    </citation>
    <scope>NUCLEOTIDE SEQUENCE [LARGE SCALE GENOMIC DNA]</scope>
    <source>
        <strain evidence="2 3">CACIA-1.46HGO</strain>
    </source>
</reference>
<dbReference type="EMBL" id="JBGOSP010000001">
    <property type="protein sequence ID" value="MFA3835151.1"/>
    <property type="molecule type" value="Genomic_DNA"/>
</dbReference>
<protein>
    <submittedName>
        <fullName evidence="2">Discoidin domain-containing protein</fullName>
    </submittedName>
</protein>
<sequence>MKAYEVLVSDDGATWRKVATGTFPNDRTEYVVPVAPVTARHVALRALSEHGDQNRFAAVAELDVVRAR</sequence>
<dbReference type="InterPro" id="IPR008979">
    <property type="entry name" value="Galactose-bd-like_sf"/>
</dbReference>
<evidence type="ECO:0000313" key="2">
    <source>
        <dbReference type="EMBL" id="MFA3835151.1"/>
    </source>
</evidence>
<proteinExistence type="predicted"/>
<comment type="caution">
    <text evidence="2">The sequence shown here is derived from an EMBL/GenBank/DDBJ whole genome shotgun (WGS) entry which is preliminary data.</text>
</comment>
<evidence type="ECO:0000259" key="1">
    <source>
        <dbReference type="PROSITE" id="PS50022"/>
    </source>
</evidence>
<gene>
    <name evidence="2" type="ORF">ACEG43_02960</name>
</gene>
<dbReference type="Pfam" id="PF00754">
    <property type="entry name" value="F5_F8_type_C"/>
    <property type="match status" value="1"/>
</dbReference>
<dbReference type="PROSITE" id="PS50022">
    <property type="entry name" value="FA58C_3"/>
    <property type="match status" value="1"/>
</dbReference>